<dbReference type="Gene3D" id="3.10.20.740">
    <property type="match status" value="1"/>
</dbReference>
<proteinExistence type="inferred from homology"/>
<keyword evidence="6 13" id="KW-0479">Metal-binding</keyword>
<evidence type="ECO:0000256" key="7">
    <source>
        <dbReference type="ARBA" id="ARBA00022967"/>
    </source>
</evidence>
<evidence type="ECO:0000256" key="5">
    <source>
        <dbReference type="ARBA" id="ARBA00022719"/>
    </source>
</evidence>
<evidence type="ECO:0000256" key="4">
    <source>
        <dbReference type="ARBA" id="ARBA00022714"/>
    </source>
</evidence>
<evidence type="ECO:0000256" key="1">
    <source>
        <dbReference type="ARBA" id="ARBA00001966"/>
    </source>
</evidence>
<keyword evidence="9 13" id="KW-0411">Iron-sulfur</keyword>
<evidence type="ECO:0000256" key="2">
    <source>
        <dbReference type="ARBA" id="ARBA00005404"/>
    </source>
</evidence>
<dbReference type="Gene3D" id="3.30.70.20">
    <property type="match status" value="1"/>
</dbReference>
<dbReference type="PATRIC" id="fig|1590043.3.peg.1013"/>
<dbReference type="InterPro" id="IPR006656">
    <property type="entry name" value="Mopterin_OxRdtase"/>
</dbReference>
<comment type="cofactor">
    <cofactor evidence="1 13">
        <name>[4Fe-4S] cluster</name>
        <dbReference type="ChEBI" id="CHEBI:49883"/>
    </cofactor>
</comment>
<evidence type="ECO:0000259" key="14">
    <source>
        <dbReference type="PROSITE" id="PS51085"/>
    </source>
</evidence>
<keyword evidence="19" id="KW-1185">Reference proteome</keyword>
<dbReference type="GO" id="GO:0008137">
    <property type="term" value="F:NADH dehydrogenase (ubiquinone) activity"/>
    <property type="evidence" value="ECO:0007669"/>
    <property type="project" value="UniProtKB-UniRule"/>
</dbReference>
<dbReference type="PROSITE" id="PS51839">
    <property type="entry name" value="4FE4S_HC3"/>
    <property type="match status" value="1"/>
</dbReference>
<dbReference type="PROSITE" id="PS00641">
    <property type="entry name" value="COMPLEX1_75K_1"/>
    <property type="match status" value="1"/>
</dbReference>
<dbReference type="EC" id="7.1.1.-" evidence="13"/>
<reference evidence="17" key="1">
    <citation type="submission" date="2015-09" db="EMBL/GenBank/DDBJ databases">
        <title>Draft Genome Sequences of Two Novel Amoeba-resistant Intranuclear Bacteria, Candidatus Berkiella cookevillensis and Candidatus Berkiella aquae.</title>
        <authorList>
            <person name="Mehari Y.T."/>
            <person name="Arivett B.A."/>
            <person name="Farone A.L."/>
            <person name="Gunderson J.H."/>
            <person name="Farone M.B."/>
        </authorList>
    </citation>
    <scope>NUCLEOTIDE SEQUENCE [LARGE SCALE GENOMIC DNA]</scope>
    <source>
        <strain evidence="17">HT99</strain>
    </source>
</reference>
<evidence type="ECO:0000256" key="12">
    <source>
        <dbReference type="ARBA" id="ARBA00047712"/>
    </source>
</evidence>
<evidence type="ECO:0000313" key="17">
    <source>
        <dbReference type="EMBL" id="KRG21812.1"/>
    </source>
</evidence>
<dbReference type="Pfam" id="PF10588">
    <property type="entry name" value="NADH-G_4Fe-4S_3"/>
    <property type="match status" value="1"/>
</dbReference>
<evidence type="ECO:0000256" key="13">
    <source>
        <dbReference type="RuleBase" id="RU003525"/>
    </source>
</evidence>
<comment type="cofactor">
    <cofactor evidence="13">
        <name>[2Fe-2S] cluster</name>
        <dbReference type="ChEBI" id="CHEBI:190135"/>
    </cofactor>
    <text evidence="13">Binds 1 [2Fe-2S] cluster per subunit.</text>
</comment>
<dbReference type="InterPro" id="IPR019574">
    <property type="entry name" value="NADH_UbQ_OxRdtase_Gsu_4Fe4S-bd"/>
</dbReference>
<dbReference type="InterPro" id="IPR010228">
    <property type="entry name" value="NADH_UbQ_OxRdtase_Gsu"/>
</dbReference>
<dbReference type="FunFam" id="3.10.20.740:FF:000001">
    <property type="entry name" value="NADH-quinone oxidoreductase subunit G"/>
    <property type="match status" value="1"/>
</dbReference>
<dbReference type="InterPro" id="IPR006963">
    <property type="entry name" value="Mopterin_OxRdtase_4Fe-4S_dom"/>
</dbReference>
<keyword evidence="8 13" id="KW-0408">Iron</keyword>
<dbReference type="GO" id="GO:0051537">
    <property type="term" value="F:2 iron, 2 sulfur cluster binding"/>
    <property type="evidence" value="ECO:0007669"/>
    <property type="project" value="UniProtKB-UniRule"/>
</dbReference>
<dbReference type="Gene3D" id="3.40.228.10">
    <property type="entry name" value="Dimethylsulfoxide Reductase, domain 2"/>
    <property type="match status" value="1"/>
</dbReference>
<dbReference type="InterPro" id="IPR054351">
    <property type="entry name" value="NADH_UbQ_OxRdtase_ferredoxin"/>
</dbReference>
<dbReference type="PANTHER" id="PTHR43105:SF13">
    <property type="entry name" value="NADH-UBIQUINONE OXIDOREDUCTASE 75 KDA SUBUNIT, MITOCHONDRIAL"/>
    <property type="match status" value="1"/>
</dbReference>
<dbReference type="GO" id="GO:0051539">
    <property type="term" value="F:4 iron, 4 sulfur cluster binding"/>
    <property type="evidence" value="ECO:0007669"/>
    <property type="project" value="UniProtKB-KW"/>
</dbReference>
<keyword evidence="10 13" id="KW-0520">NAD</keyword>
<dbReference type="Pfam" id="PF13510">
    <property type="entry name" value="Fer2_4"/>
    <property type="match status" value="1"/>
</dbReference>
<keyword evidence="3 13" id="KW-0004">4Fe-4S</keyword>
<dbReference type="InterPro" id="IPR001041">
    <property type="entry name" value="2Fe-2S_ferredoxin-type"/>
</dbReference>
<keyword evidence="4 13" id="KW-0001">2Fe-2S</keyword>
<keyword evidence="17" id="KW-0560">Oxidoreductase</keyword>
<organism evidence="17">
    <name type="scientific">Candidatus Berkiella aquae</name>
    <dbReference type="NCBI Taxonomy" id="295108"/>
    <lineage>
        <taxon>Bacteria</taxon>
        <taxon>Pseudomonadati</taxon>
        <taxon>Pseudomonadota</taxon>
        <taxon>Gammaproteobacteria</taxon>
        <taxon>Candidatus Berkiellales</taxon>
        <taxon>Candidatus Berkiellaceae</taxon>
        <taxon>Candidatus Berkiella</taxon>
    </lineage>
</organism>
<dbReference type="NCBIfam" id="TIGR01973">
    <property type="entry name" value="NuoG"/>
    <property type="match status" value="1"/>
</dbReference>
<reference evidence="18" key="2">
    <citation type="journal article" date="2016" name="Genome Announc.">
        <title>Draft Genome Sequences of Two Novel Amoeba-Resistant Intranuclear Bacteria, 'Candidatus Berkiella cookevillensis' and 'Candidatus Berkiella aquae'.</title>
        <authorList>
            <person name="Mehari Y.T."/>
            <person name="Arivett B.A."/>
            <person name="Farone A.L."/>
            <person name="Gunderson J.H."/>
            <person name="Farone M.B."/>
        </authorList>
    </citation>
    <scope>NUCLEOTIDE SEQUENCE</scope>
    <source>
        <strain evidence="18">HT99</strain>
    </source>
</reference>
<feature type="domain" description="2Fe-2S ferredoxin-type" evidence="14">
    <location>
        <begin position="1"/>
        <end position="78"/>
    </location>
</feature>
<gene>
    <name evidence="17" type="primary">nqo3</name>
    <name evidence="18" type="synonym">nuoG</name>
    <name evidence="18" type="ORF">HT99x_003575</name>
    <name evidence="17" type="ORF">HT99x_01004</name>
</gene>
<evidence type="ECO:0000256" key="8">
    <source>
        <dbReference type="ARBA" id="ARBA00023004"/>
    </source>
</evidence>
<dbReference type="Pfam" id="PF22117">
    <property type="entry name" value="Fer4_Nqo3"/>
    <property type="match status" value="1"/>
</dbReference>
<evidence type="ECO:0000256" key="9">
    <source>
        <dbReference type="ARBA" id="ARBA00023014"/>
    </source>
</evidence>
<evidence type="ECO:0000313" key="19">
    <source>
        <dbReference type="Proteomes" id="UP000051497"/>
    </source>
</evidence>
<dbReference type="InterPro" id="IPR036010">
    <property type="entry name" value="2Fe-2S_ferredoxin-like_sf"/>
</dbReference>
<dbReference type="GO" id="GO:0046872">
    <property type="term" value="F:metal ion binding"/>
    <property type="evidence" value="ECO:0007669"/>
    <property type="project" value="UniProtKB-UniRule"/>
</dbReference>
<keyword evidence="7 13" id="KW-1278">Translocase</keyword>
<dbReference type="GO" id="GO:0016651">
    <property type="term" value="F:oxidoreductase activity, acting on NAD(P)H"/>
    <property type="evidence" value="ECO:0007669"/>
    <property type="project" value="InterPro"/>
</dbReference>
<dbReference type="FunFam" id="3.30.70.20:FF:000002">
    <property type="entry name" value="NADH-ubiquinone oxidoreductase 75 kDa subunit"/>
    <property type="match status" value="1"/>
</dbReference>
<dbReference type="AlphaFoldDB" id="A0A0Q9YXU9"/>
<dbReference type="SUPFAM" id="SSF54862">
    <property type="entry name" value="4Fe-4S ferredoxins"/>
    <property type="match status" value="1"/>
</dbReference>
<sequence>MAFIEIDGKKIEVRPGQMIIEAADELGIAIPRFCYHKKLSIAANCRMCLVDVANAPKPLPACATPVADGMKVLTKSPRAVDAQKAVMEFLLINHPLDCPICDQGGQCELQDVALEYGKDTSRYEEGKRVVKDKDIGPLISTEMTRCIQCTRCVRFGEEVAGVRELGATGRGEFMEIGTYVQSTVNSELSGNVIDLCPVGALTSKPFRFEARAWELKANPSISMHDCVGSNLFFHTLRSKVIRTLPREQEALNEVWLSDRDRFSYEGLNHADRLENPLIKRNGQWEETDWLSALGFVSEKCQKTEAEQIGVLASPNSTVEEFYLLQKLFRGKGCQNIDHRLRQTDFRHQSMVGSYPQLGISLADLESQQSIILIGCDIHKEQPIVGHRVRKATLHGGQVYTISAWQADHHFTVSYAWQGEKGDLIQPLLQVLKAVYDNAASDKQALVPSEVKALIERISPNEASMRAAKAIIETQKVSVLLGQFALNHPQAATIHWLSRLMAQLVQGTWGEMSNGANSAGGWLAGALPHRLPFGIKAVSEGLDAVQMLQQPRKTYFLLNCEPEYDLAMPHLAVKALKQAQTVVVLSAFDNPLYREYADVILPVTPISEMAGTYINALGEWQSFKAATTPLGQSRPAWKVLRVLGNLMHVPDFNYETIEEIGQELHTLASQAKLPEENVLAMPYPAVQSQAVNGLVRLAFTSLYAVDGVARRANALQETQDAKSSRFVRLHPSDAKQRNLREGQRIIVSENNQRSQPLTLQLDEGIPLGAAWVASGIPETHVLGTTLGNIEILPCEGQ</sequence>
<comment type="subunit">
    <text evidence="11">Composed of 13 different subunits. Subunits NuoCD, E, F, and G constitute the peripheral sector of the complex.</text>
</comment>
<dbReference type="GO" id="GO:0016020">
    <property type="term" value="C:membrane"/>
    <property type="evidence" value="ECO:0007669"/>
    <property type="project" value="InterPro"/>
</dbReference>
<comment type="catalytic activity">
    <reaction evidence="12 13">
        <text>a quinone + NADH + 5 H(+)(in) = a quinol + NAD(+) + 4 H(+)(out)</text>
        <dbReference type="Rhea" id="RHEA:57888"/>
        <dbReference type="ChEBI" id="CHEBI:15378"/>
        <dbReference type="ChEBI" id="CHEBI:24646"/>
        <dbReference type="ChEBI" id="CHEBI:57540"/>
        <dbReference type="ChEBI" id="CHEBI:57945"/>
        <dbReference type="ChEBI" id="CHEBI:132124"/>
    </reaction>
</comment>
<dbReference type="SUPFAM" id="SSF54292">
    <property type="entry name" value="2Fe-2S ferredoxin-like"/>
    <property type="match status" value="1"/>
</dbReference>
<comment type="caution">
    <text evidence="17">The sequence shown here is derived from an EMBL/GenBank/DDBJ whole genome shotgun (WGS) entry which is preliminary data.</text>
</comment>
<dbReference type="Pfam" id="PF00384">
    <property type="entry name" value="Molybdopterin"/>
    <property type="match status" value="1"/>
</dbReference>
<dbReference type="SUPFAM" id="SSF50692">
    <property type="entry name" value="ADC-like"/>
    <property type="match status" value="1"/>
</dbReference>
<dbReference type="PROSITE" id="PS00642">
    <property type="entry name" value="COMPLEX1_75K_2"/>
    <property type="match status" value="1"/>
</dbReference>
<dbReference type="InterPro" id="IPR050123">
    <property type="entry name" value="Prok_molybdopt-oxidoreductase"/>
</dbReference>
<evidence type="ECO:0000259" key="16">
    <source>
        <dbReference type="PROSITE" id="PS51839"/>
    </source>
</evidence>
<dbReference type="EMBL" id="LKAJ02000001">
    <property type="protein sequence ID" value="MCS5710497.1"/>
    <property type="molecule type" value="Genomic_DNA"/>
</dbReference>
<dbReference type="PROSITE" id="PS00643">
    <property type="entry name" value="COMPLEX1_75K_3"/>
    <property type="match status" value="1"/>
</dbReference>
<dbReference type="PROSITE" id="PS51085">
    <property type="entry name" value="2FE2S_FER_2"/>
    <property type="match status" value="1"/>
</dbReference>
<feature type="domain" description="4Fe-4S Mo/W bis-MGD-type" evidence="15">
    <location>
        <begin position="215"/>
        <end position="271"/>
    </location>
</feature>
<evidence type="ECO:0000313" key="18">
    <source>
        <dbReference type="EMBL" id="MCS5710497.1"/>
    </source>
</evidence>
<name>A0A0Q9YXU9_9GAMM</name>
<dbReference type="GO" id="GO:0048038">
    <property type="term" value="F:quinone binding"/>
    <property type="evidence" value="ECO:0007669"/>
    <property type="project" value="UniProtKB-UniRule"/>
</dbReference>
<dbReference type="GO" id="GO:0042773">
    <property type="term" value="P:ATP synthesis coupled electron transport"/>
    <property type="evidence" value="ECO:0007669"/>
    <property type="project" value="InterPro"/>
</dbReference>
<dbReference type="SMART" id="SM00929">
    <property type="entry name" value="NADH-G_4Fe-4S_3"/>
    <property type="match status" value="1"/>
</dbReference>
<accession>A0A0Q9YXU9</accession>
<dbReference type="RefSeq" id="WP_075065636.1">
    <property type="nucleotide sequence ID" value="NZ_LKAJ02000001.1"/>
</dbReference>
<dbReference type="STRING" id="295108.HT99x_01004"/>
<dbReference type="PROSITE" id="PS51669">
    <property type="entry name" value="4FE4S_MOW_BIS_MGD"/>
    <property type="match status" value="1"/>
</dbReference>
<evidence type="ECO:0000256" key="10">
    <source>
        <dbReference type="ARBA" id="ARBA00023027"/>
    </source>
</evidence>
<dbReference type="OrthoDB" id="9810782at2"/>
<dbReference type="Gene3D" id="3.40.50.740">
    <property type="match status" value="2"/>
</dbReference>
<dbReference type="SUPFAM" id="SSF53706">
    <property type="entry name" value="Formate dehydrogenase/DMSO reductase, domains 1-3"/>
    <property type="match status" value="1"/>
</dbReference>
<comment type="function">
    <text evidence="13">NDH-1 shuttles electrons from NADH, via FMN and iron-sulfur (Fe-S) centers, to quinones in the respiratory chain. Couples the redox reaction to proton translocation (for every two electrons transferred, four hydrogen ions are translocated across the cytoplasmic membrane), and thus conserves the redox energy in a proton gradient.</text>
</comment>
<dbReference type="InterPro" id="IPR000283">
    <property type="entry name" value="NADH_UbQ_OxRdtase_75kDa_su_CS"/>
</dbReference>
<evidence type="ECO:0000256" key="11">
    <source>
        <dbReference type="ARBA" id="ARBA00026021"/>
    </source>
</evidence>
<evidence type="ECO:0000256" key="6">
    <source>
        <dbReference type="ARBA" id="ARBA00022723"/>
    </source>
</evidence>
<protein>
    <recommendedName>
        <fullName evidence="13">NADH-quinone oxidoreductase</fullName>
        <ecNumber evidence="13">7.1.1.-</ecNumber>
    </recommendedName>
</protein>
<evidence type="ECO:0000259" key="15">
    <source>
        <dbReference type="PROSITE" id="PS51669"/>
    </source>
</evidence>
<dbReference type="EMBL" id="LKAJ01000003">
    <property type="protein sequence ID" value="KRG21812.1"/>
    <property type="molecule type" value="Genomic_DNA"/>
</dbReference>
<dbReference type="CDD" id="cd00207">
    <property type="entry name" value="fer2"/>
    <property type="match status" value="1"/>
</dbReference>
<dbReference type="Proteomes" id="UP000051497">
    <property type="component" value="Unassembled WGS sequence"/>
</dbReference>
<keyword evidence="5 13" id="KW-0874">Quinone</keyword>
<dbReference type="Pfam" id="PF22151">
    <property type="entry name" value="Fer4_NDSU1"/>
    <property type="match status" value="1"/>
</dbReference>
<comment type="similarity">
    <text evidence="2 13">Belongs to the complex I 75 kDa subunit family.</text>
</comment>
<reference evidence="18" key="3">
    <citation type="submission" date="2021-06" db="EMBL/GenBank/DDBJ databases">
        <title>Genomic Description and Analysis of Intracellular Bacteria, Candidatus Berkiella cookevillensis and Candidatus Berkiella aquae.</title>
        <authorList>
            <person name="Kidane D.T."/>
            <person name="Mehari Y.T."/>
            <person name="Rice F.C."/>
            <person name="Arivett B.A."/>
            <person name="Farone A.L."/>
            <person name="Berk S.G."/>
            <person name="Farone M.B."/>
        </authorList>
    </citation>
    <scope>NUCLEOTIDE SEQUENCE</scope>
    <source>
        <strain evidence="18">HT99</strain>
    </source>
</reference>
<dbReference type="PANTHER" id="PTHR43105">
    <property type="entry name" value="RESPIRATORY NITRATE REDUCTASE"/>
    <property type="match status" value="1"/>
</dbReference>
<dbReference type="InterPro" id="IPR009010">
    <property type="entry name" value="Asp_de-COase-like_dom_sf"/>
</dbReference>
<feature type="domain" description="4Fe-4S His(Cys)3-ligated-type" evidence="16">
    <location>
        <begin position="78"/>
        <end position="117"/>
    </location>
</feature>
<evidence type="ECO:0000256" key="3">
    <source>
        <dbReference type="ARBA" id="ARBA00022485"/>
    </source>
</evidence>